<name>A0A246K255_9SPHN</name>
<dbReference type="Proteomes" id="UP000197361">
    <property type="component" value="Unassembled WGS sequence"/>
</dbReference>
<comment type="caution">
    <text evidence="3">The sequence shown here is derived from an EMBL/GenBank/DDBJ whole genome shotgun (WGS) entry which is preliminary data.</text>
</comment>
<dbReference type="InterPro" id="IPR002559">
    <property type="entry name" value="Transposase_11"/>
</dbReference>
<evidence type="ECO:0000259" key="1">
    <source>
        <dbReference type="Pfam" id="PF01609"/>
    </source>
</evidence>
<dbReference type="GO" id="GO:0006313">
    <property type="term" value="P:DNA transposition"/>
    <property type="evidence" value="ECO:0007669"/>
    <property type="project" value="InterPro"/>
</dbReference>
<organism evidence="3 4">
    <name type="scientific">Sphingopyxis bauzanensis</name>
    <dbReference type="NCBI Taxonomy" id="651663"/>
    <lineage>
        <taxon>Bacteria</taxon>
        <taxon>Pseudomonadati</taxon>
        <taxon>Pseudomonadota</taxon>
        <taxon>Alphaproteobacteria</taxon>
        <taxon>Sphingomonadales</taxon>
        <taxon>Sphingomonadaceae</taxon>
        <taxon>Sphingopyxis</taxon>
    </lineage>
</organism>
<evidence type="ECO:0000313" key="3">
    <source>
        <dbReference type="EMBL" id="OWQ99589.1"/>
    </source>
</evidence>
<gene>
    <name evidence="3" type="ORF">CDQ92_05665</name>
</gene>
<accession>A0A246K255</accession>
<keyword evidence="4" id="KW-1185">Reference proteome</keyword>
<protein>
    <submittedName>
        <fullName evidence="3">ISAs1 family transposase</fullName>
    </submittedName>
</protein>
<evidence type="ECO:0000313" key="4">
    <source>
        <dbReference type="Proteomes" id="UP000197361"/>
    </source>
</evidence>
<sequence length="380" mass="42472">MEQIFIKDRLALLLDHFGAVKDPREAAKVKFPLREVLFLVTCATIAGCDDFDEIAAWGDDHLDFLKGYSEYFFGTPKEDWLRVVINRIDPALFEACFTSWVMSLRPGGADLIALDGKTLRRSGDSATGGKPIHLVSAWASTQRLVLCQEAVDAKENECTAILAILERLTLDGALITIDAIATNPTVADAITRAGGDYVLALKRNQPTLHDEVARYFADPATTGLKTIEITDKDHGRVEVRTYVVSHDVEWLSSDRRYPGEYRFAAVKSLVKTTTSTHWRGKTTCETRYFISSAVLPPERAAEAIRAHWGIESLHWVLDVIFKEDQSRLRRGYGAQNMALVRRLAFNIVRAGRGKKSIKTARKVAGWNPTFLTSLLQPFIC</sequence>
<dbReference type="InterPro" id="IPR051698">
    <property type="entry name" value="Transposase_11-like"/>
</dbReference>
<dbReference type="EMBL" id="NISK01000001">
    <property type="protein sequence ID" value="OWQ99589.1"/>
    <property type="molecule type" value="Genomic_DNA"/>
</dbReference>
<dbReference type="NCBIfam" id="NF033564">
    <property type="entry name" value="transpos_ISAs1"/>
    <property type="match status" value="1"/>
</dbReference>
<dbReference type="PANTHER" id="PTHR30298">
    <property type="entry name" value="H REPEAT-ASSOCIATED PREDICTED TRANSPOSASE"/>
    <property type="match status" value="1"/>
</dbReference>
<proteinExistence type="predicted"/>
<evidence type="ECO:0000259" key="2">
    <source>
        <dbReference type="Pfam" id="PF13808"/>
    </source>
</evidence>
<feature type="domain" description="H repeat-associated protein N-terminal" evidence="2">
    <location>
        <begin position="14"/>
        <end position="101"/>
    </location>
</feature>
<reference evidence="3 4" key="1">
    <citation type="journal article" date="2010" name="Int. J. Syst. Evol. Microbiol.">
        <title>Sphingopyxis bauzanensis sp. nov., a psychrophilic bacterium isolated from soil.</title>
        <authorList>
            <person name="Zhang D.C."/>
            <person name="Liu H.C."/>
            <person name="Xin Y.H."/>
            <person name="Zhou Y.G."/>
            <person name="Schinner F."/>
            <person name="Margesin R."/>
        </authorList>
    </citation>
    <scope>NUCLEOTIDE SEQUENCE [LARGE SCALE GENOMIC DNA]</scope>
    <source>
        <strain evidence="3 4">DSM 22271</strain>
    </source>
</reference>
<dbReference type="PANTHER" id="PTHR30298:SF0">
    <property type="entry name" value="PROTEIN YBFL-RELATED"/>
    <property type="match status" value="1"/>
</dbReference>
<dbReference type="AlphaFoldDB" id="A0A246K255"/>
<dbReference type="Pfam" id="PF13808">
    <property type="entry name" value="DDE_Tnp_1_assoc"/>
    <property type="match status" value="1"/>
</dbReference>
<dbReference type="Pfam" id="PF01609">
    <property type="entry name" value="DDE_Tnp_1"/>
    <property type="match status" value="1"/>
</dbReference>
<dbReference type="RefSeq" id="WP_088440332.1">
    <property type="nucleotide sequence ID" value="NZ_BMMC01000005.1"/>
</dbReference>
<dbReference type="InterPro" id="IPR047647">
    <property type="entry name" value="ISAs1_transpos"/>
</dbReference>
<dbReference type="OrthoDB" id="8001376at2"/>
<dbReference type="GO" id="GO:0004803">
    <property type="term" value="F:transposase activity"/>
    <property type="evidence" value="ECO:0007669"/>
    <property type="project" value="InterPro"/>
</dbReference>
<dbReference type="GO" id="GO:0003677">
    <property type="term" value="F:DNA binding"/>
    <property type="evidence" value="ECO:0007669"/>
    <property type="project" value="InterPro"/>
</dbReference>
<dbReference type="InterPro" id="IPR032806">
    <property type="entry name" value="YbfD_N"/>
</dbReference>
<feature type="domain" description="Transposase IS4-like" evidence="1">
    <location>
        <begin position="108"/>
        <end position="347"/>
    </location>
</feature>